<proteinExistence type="predicted"/>
<reference evidence="2 4" key="2">
    <citation type="submission" date="2019-03" db="EMBL/GenBank/DDBJ databases">
        <title>Genomic Encyclopedia of Type Strains, Phase IV (KMG-IV): sequencing the most valuable type-strain genomes for metagenomic binning, comparative biology and taxonomic classification.</title>
        <authorList>
            <person name="Goeker M."/>
        </authorList>
    </citation>
    <scope>NUCLEOTIDE SEQUENCE [LARGE SCALE GENOMIC DNA]</scope>
    <source>
        <strain evidence="2 4">DSM 11603</strain>
    </source>
</reference>
<dbReference type="Pfam" id="PF09351">
    <property type="entry name" value="DUF1993"/>
    <property type="match status" value="1"/>
</dbReference>
<evidence type="ECO:0000313" key="4">
    <source>
        <dbReference type="Proteomes" id="UP000294958"/>
    </source>
</evidence>
<reference evidence="1 3" key="1">
    <citation type="submission" date="2014-02" db="EMBL/GenBank/DDBJ databases">
        <title>Aquamicrobium defluvii Genome sequencing.</title>
        <authorList>
            <person name="Wang X."/>
        </authorList>
    </citation>
    <scope>NUCLEOTIDE SEQUENCE [LARGE SCALE GENOMIC DNA]</scope>
    <source>
        <strain evidence="1 3">W13Z1</strain>
    </source>
</reference>
<evidence type="ECO:0008006" key="5">
    <source>
        <dbReference type="Google" id="ProtNLM"/>
    </source>
</evidence>
<organism evidence="1 3">
    <name type="scientific">Aquamicrobium defluvii</name>
    <dbReference type="NCBI Taxonomy" id="69279"/>
    <lineage>
        <taxon>Bacteria</taxon>
        <taxon>Pseudomonadati</taxon>
        <taxon>Pseudomonadota</taxon>
        <taxon>Alphaproteobacteria</taxon>
        <taxon>Hyphomicrobiales</taxon>
        <taxon>Phyllobacteriaceae</taxon>
        <taxon>Aquamicrobium</taxon>
    </lineage>
</organism>
<dbReference type="RefSeq" id="WP_035030996.1">
    <property type="nucleotide sequence ID" value="NZ_KK073902.1"/>
</dbReference>
<dbReference type="PANTHER" id="PTHR36922:SF1">
    <property type="entry name" value="DUF1993 DOMAIN-CONTAINING PROTEIN"/>
    <property type="match status" value="1"/>
</dbReference>
<accession>A0A011STR0</accession>
<sequence length="170" mass="19275">MSYAHSARTTFANMLGTLDHLVSKTQDAGMTDEVLGEKLTEDMFPLELQFRVALNQVLLALNQVAGKSLPLEEVTYQSLAEIRERIAVVRSHIDRSDAIEWADANDPVDLTLPNGVRFMMSSVEDIQDWIMPNFYFHVTMTYVLLRNAGLNIGKMDFLPFMARHRVVADQ</sequence>
<dbReference type="SUPFAM" id="SSF109854">
    <property type="entry name" value="DinB/YfiT-like putative metalloenzymes"/>
    <property type="match status" value="1"/>
</dbReference>
<gene>
    <name evidence="1" type="ORF">BG36_14750</name>
    <name evidence="2" type="ORF">DES43_12367</name>
</gene>
<protein>
    <recommendedName>
        <fullName evidence="5">DUF1993 domain-containing protein</fullName>
    </recommendedName>
</protein>
<evidence type="ECO:0000313" key="3">
    <source>
        <dbReference type="Proteomes" id="UP000019849"/>
    </source>
</evidence>
<dbReference type="InterPro" id="IPR018531">
    <property type="entry name" value="DUF1993"/>
</dbReference>
<evidence type="ECO:0000313" key="1">
    <source>
        <dbReference type="EMBL" id="EXL02584.1"/>
    </source>
</evidence>
<dbReference type="Proteomes" id="UP000294958">
    <property type="component" value="Unassembled WGS sequence"/>
</dbReference>
<dbReference type="Gene3D" id="1.20.120.450">
    <property type="entry name" value="dinb family like domain"/>
    <property type="match status" value="1"/>
</dbReference>
<keyword evidence="4" id="KW-1185">Reference proteome</keyword>
<dbReference type="eggNOG" id="COG3812">
    <property type="taxonomic scope" value="Bacteria"/>
</dbReference>
<name>A0A011STR0_9HYPH</name>
<dbReference type="AlphaFoldDB" id="A0A011STR0"/>
<dbReference type="PANTHER" id="PTHR36922">
    <property type="entry name" value="BLL2446 PROTEIN"/>
    <property type="match status" value="1"/>
</dbReference>
<comment type="caution">
    <text evidence="1">The sequence shown here is derived from an EMBL/GenBank/DDBJ whole genome shotgun (WGS) entry which is preliminary data.</text>
</comment>
<dbReference type="EMBL" id="JENY01000030">
    <property type="protein sequence ID" value="EXL02584.1"/>
    <property type="molecule type" value="Genomic_DNA"/>
</dbReference>
<dbReference type="EMBL" id="SNZF01000023">
    <property type="protein sequence ID" value="TDR33371.1"/>
    <property type="molecule type" value="Genomic_DNA"/>
</dbReference>
<dbReference type="OrthoDB" id="338237at2"/>
<dbReference type="Proteomes" id="UP000019849">
    <property type="component" value="Unassembled WGS sequence"/>
</dbReference>
<evidence type="ECO:0000313" key="2">
    <source>
        <dbReference type="EMBL" id="TDR33371.1"/>
    </source>
</evidence>
<dbReference type="HOGENOM" id="CLU_090929_0_0_5"/>
<dbReference type="STRING" id="69279.BG36_14750"/>
<dbReference type="InterPro" id="IPR034660">
    <property type="entry name" value="DinB/YfiT-like"/>
</dbReference>